<keyword evidence="3" id="KW-1185">Reference proteome</keyword>
<dbReference type="Proteomes" id="UP000760480">
    <property type="component" value="Unassembled WGS sequence"/>
</dbReference>
<sequence>MPLYRGGFFRKGPSEAPPVEPTRRVARSESVVKPRPAGERAIPVAVTPARDPAPTQVVGWLAVVEGPGRGEVLALGYGVNDIGCGADARIRLDFGDATIDLHNQAAIIYTARSRRFYLQSIASGNWVDSCPVVGKSVELTGGETLRMGQTCLRFVPLCGPGFDWREGA</sequence>
<dbReference type="SUPFAM" id="SSF49879">
    <property type="entry name" value="SMAD/FHA domain"/>
    <property type="match status" value="1"/>
</dbReference>
<feature type="compositionally biased region" description="Basic and acidic residues" evidence="1">
    <location>
        <begin position="21"/>
        <end position="32"/>
    </location>
</feature>
<reference evidence="2 3" key="1">
    <citation type="submission" date="2019-03" db="EMBL/GenBank/DDBJ databases">
        <title>Metabolic reconstructions from genomes of highly enriched 'Candidatus Accumulibacter' and 'Candidatus Competibacter' bioreactor populations.</title>
        <authorList>
            <person name="Annavajhala M.K."/>
            <person name="Welles L."/>
            <person name="Abbas B."/>
            <person name="Sorokin D."/>
            <person name="Park H."/>
            <person name="Van Loosdrecht M."/>
            <person name="Chandran K."/>
        </authorList>
    </citation>
    <scope>NUCLEOTIDE SEQUENCE [LARGE SCALE GENOMIC DNA]</scope>
    <source>
        <strain evidence="2 3">SBR_G</strain>
    </source>
</reference>
<evidence type="ECO:0000313" key="3">
    <source>
        <dbReference type="Proteomes" id="UP000760480"/>
    </source>
</evidence>
<dbReference type="Gene3D" id="2.60.200.20">
    <property type="match status" value="1"/>
</dbReference>
<protein>
    <recommendedName>
        <fullName evidence="4">FHA domain-containing protein</fullName>
    </recommendedName>
</protein>
<proteinExistence type="predicted"/>
<name>A0ABX1TSU2_9GAMM</name>
<accession>A0ABX1TSU2</accession>
<dbReference type="CDD" id="cd00060">
    <property type="entry name" value="FHA"/>
    <property type="match status" value="1"/>
</dbReference>
<evidence type="ECO:0008006" key="4">
    <source>
        <dbReference type="Google" id="ProtNLM"/>
    </source>
</evidence>
<feature type="region of interest" description="Disordered" evidence="1">
    <location>
        <begin position="11"/>
        <end position="32"/>
    </location>
</feature>
<gene>
    <name evidence="2" type="ORF">E4P82_18510</name>
</gene>
<comment type="caution">
    <text evidence="2">The sequence shown here is derived from an EMBL/GenBank/DDBJ whole genome shotgun (WGS) entry which is preliminary data.</text>
</comment>
<dbReference type="EMBL" id="SPMZ01000073">
    <property type="protein sequence ID" value="NMQ21006.1"/>
    <property type="molecule type" value="Genomic_DNA"/>
</dbReference>
<dbReference type="InterPro" id="IPR008984">
    <property type="entry name" value="SMAD_FHA_dom_sf"/>
</dbReference>
<evidence type="ECO:0000313" key="2">
    <source>
        <dbReference type="EMBL" id="NMQ21006.1"/>
    </source>
</evidence>
<organism evidence="2 3">
    <name type="scientific">Candidatus Competibacter phosphatis</name>
    <dbReference type="NCBI Taxonomy" id="221280"/>
    <lineage>
        <taxon>Bacteria</taxon>
        <taxon>Pseudomonadati</taxon>
        <taxon>Pseudomonadota</taxon>
        <taxon>Gammaproteobacteria</taxon>
        <taxon>Candidatus Competibacteraceae</taxon>
        <taxon>Candidatus Competibacter</taxon>
    </lineage>
</organism>
<evidence type="ECO:0000256" key="1">
    <source>
        <dbReference type="SAM" id="MobiDB-lite"/>
    </source>
</evidence>
<dbReference type="RefSeq" id="WP_169250273.1">
    <property type="nucleotide sequence ID" value="NZ_SPMZ01000073.1"/>
</dbReference>